<evidence type="ECO:0000256" key="7">
    <source>
        <dbReference type="SAM" id="Phobius"/>
    </source>
</evidence>
<dbReference type="InterPro" id="IPR048279">
    <property type="entry name" value="MdtK-like"/>
</dbReference>
<dbReference type="PANTHER" id="PTHR43549:SF2">
    <property type="entry name" value="MULTIDRUG RESISTANCE PROTEIN NORM-RELATED"/>
    <property type="match status" value="1"/>
</dbReference>
<name>A0ABX9KHT6_9FUSO</name>
<feature type="transmembrane region" description="Helical" evidence="7">
    <location>
        <begin position="395"/>
        <end position="412"/>
    </location>
</feature>
<evidence type="ECO:0000256" key="5">
    <source>
        <dbReference type="ARBA" id="ARBA00022989"/>
    </source>
</evidence>
<keyword evidence="4 7" id="KW-0812">Transmembrane</keyword>
<feature type="transmembrane region" description="Helical" evidence="7">
    <location>
        <begin position="196"/>
        <end position="218"/>
    </location>
</feature>
<feature type="transmembrane region" description="Helical" evidence="7">
    <location>
        <begin position="99"/>
        <end position="116"/>
    </location>
</feature>
<gene>
    <name evidence="8" type="ORF">DYH56_05950</name>
</gene>
<evidence type="ECO:0000256" key="6">
    <source>
        <dbReference type="ARBA" id="ARBA00023136"/>
    </source>
</evidence>
<keyword evidence="3" id="KW-1003">Cell membrane</keyword>
<evidence type="ECO:0000256" key="3">
    <source>
        <dbReference type="ARBA" id="ARBA00022475"/>
    </source>
</evidence>
<feature type="transmembrane region" description="Helical" evidence="7">
    <location>
        <begin position="170"/>
        <end position="190"/>
    </location>
</feature>
<evidence type="ECO:0000256" key="4">
    <source>
        <dbReference type="ARBA" id="ARBA00022692"/>
    </source>
</evidence>
<keyword evidence="6 7" id="KW-0472">Membrane</keyword>
<comment type="caution">
    <text evidence="8">The sequence shown here is derived from an EMBL/GenBank/DDBJ whole genome shotgun (WGS) entry which is preliminary data.</text>
</comment>
<accession>A0ABX9KHT6</accession>
<dbReference type="InterPro" id="IPR002528">
    <property type="entry name" value="MATE_fam"/>
</dbReference>
<feature type="transmembrane region" description="Helical" evidence="7">
    <location>
        <begin position="281"/>
        <end position="301"/>
    </location>
</feature>
<feature type="transmembrane region" description="Helical" evidence="7">
    <location>
        <begin position="57"/>
        <end position="79"/>
    </location>
</feature>
<evidence type="ECO:0000256" key="1">
    <source>
        <dbReference type="ARBA" id="ARBA00004651"/>
    </source>
</evidence>
<dbReference type="RefSeq" id="WP_114641952.1">
    <property type="nucleotide sequence ID" value="NZ_JAACIO010000008.1"/>
</dbReference>
<proteinExistence type="predicted"/>
<dbReference type="InterPro" id="IPR052031">
    <property type="entry name" value="Membrane_Transporter-Flippase"/>
</dbReference>
<comment type="subcellular location">
    <subcellularLocation>
        <location evidence="1">Cell membrane</location>
        <topology evidence="1">Multi-pass membrane protein</topology>
    </subcellularLocation>
</comment>
<keyword evidence="9" id="KW-1185">Reference proteome</keyword>
<dbReference type="Proteomes" id="UP000263486">
    <property type="component" value="Unassembled WGS sequence"/>
</dbReference>
<feature type="transmembrane region" description="Helical" evidence="7">
    <location>
        <begin position="362"/>
        <end position="383"/>
    </location>
</feature>
<feature type="transmembrane region" description="Helical" evidence="7">
    <location>
        <begin position="418"/>
        <end position="438"/>
    </location>
</feature>
<dbReference type="EMBL" id="QUAJ01000008">
    <property type="protein sequence ID" value="REI41684.1"/>
    <property type="molecule type" value="Genomic_DNA"/>
</dbReference>
<organism evidence="8 9">
    <name type="scientific">Psychrilyobacter piezotolerans</name>
    <dbReference type="NCBI Taxonomy" id="2293438"/>
    <lineage>
        <taxon>Bacteria</taxon>
        <taxon>Fusobacteriati</taxon>
        <taxon>Fusobacteriota</taxon>
        <taxon>Fusobacteriia</taxon>
        <taxon>Fusobacteriales</taxon>
        <taxon>Fusobacteriaceae</taxon>
        <taxon>Psychrilyobacter</taxon>
    </lineage>
</organism>
<dbReference type="NCBIfam" id="TIGR00797">
    <property type="entry name" value="matE"/>
    <property type="match status" value="1"/>
</dbReference>
<evidence type="ECO:0000313" key="9">
    <source>
        <dbReference type="Proteomes" id="UP000263486"/>
    </source>
</evidence>
<dbReference type="PIRSF" id="PIRSF006603">
    <property type="entry name" value="DinF"/>
    <property type="match status" value="1"/>
</dbReference>
<reference evidence="8 9" key="1">
    <citation type="submission" date="2018-08" db="EMBL/GenBank/DDBJ databases">
        <title>Draft genome sequence of Psychrilyobacter sp. strain SD5 isolated from Black Sea water.</title>
        <authorList>
            <person name="Yadav S."/>
            <person name="Villanueva L."/>
            <person name="Damste J.S.S."/>
        </authorList>
    </citation>
    <scope>NUCLEOTIDE SEQUENCE [LARGE SCALE GENOMIC DNA]</scope>
    <source>
        <strain evidence="8 9">SD5</strain>
    </source>
</reference>
<sequence>MKTMKKRKMILEGDMYKVIILLSLPIMLNNLIQTMYNLTDTYFLSKLGSVEVASMTLAWPVVFLQLALGVGIGIAGTTLISQNIGAKKIDEARKIAGQLVSFAMGFSVLLSVSGIINTPYILKVMGAAGEIYSNAYIYLILIVGGAPLMYASFVYSSIKQGEGDTTSPMILSLISVTINIILDPIFIFYLDLGIKGAALATLLARGIMSFYIVYQLFIKDTPMRLRLKDLKPEFSYIKKLTKLGIPASIGQATIAMGFVVLNSFVHTYGQLTLAAFGIGNRITGLIVMPAMGIGGAVSAIVGQNIGNNDVKRVRECVFKSSVLGAVFSVAGTATLLIWGSSIVRFFSTNKDIIYLGNEYLKYISLSFIGLAVLPIITGALQGVGQTKKAMYLSMSRLWVFRLPALLVLPYFIGRTEKVIWYSIFSSNIIAMLVAVYFYKRSEFKSLVEDPEDEWVENKIDQGIKIEVEQNLKKIKTK</sequence>
<keyword evidence="2" id="KW-0813">Transport</keyword>
<dbReference type="Pfam" id="PF01554">
    <property type="entry name" value="MatE"/>
    <property type="match status" value="2"/>
</dbReference>
<protein>
    <submittedName>
        <fullName evidence="8">MATE family efflux transporter</fullName>
    </submittedName>
</protein>
<evidence type="ECO:0000313" key="8">
    <source>
        <dbReference type="EMBL" id="REI41684.1"/>
    </source>
</evidence>
<feature type="transmembrane region" description="Helical" evidence="7">
    <location>
        <begin position="322"/>
        <end position="342"/>
    </location>
</feature>
<dbReference type="PANTHER" id="PTHR43549">
    <property type="entry name" value="MULTIDRUG RESISTANCE PROTEIN YPNP-RELATED"/>
    <property type="match status" value="1"/>
</dbReference>
<feature type="transmembrane region" description="Helical" evidence="7">
    <location>
        <begin position="239"/>
        <end position="261"/>
    </location>
</feature>
<feature type="transmembrane region" description="Helical" evidence="7">
    <location>
        <begin position="136"/>
        <end position="158"/>
    </location>
</feature>
<evidence type="ECO:0000256" key="2">
    <source>
        <dbReference type="ARBA" id="ARBA00022448"/>
    </source>
</evidence>
<keyword evidence="5 7" id="KW-1133">Transmembrane helix</keyword>